<dbReference type="Pfam" id="PF07027">
    <property type="entry name" value="DUF1318"/>
    <property type="match status" value="1"/>
</dbReference>
<reference evidence="2 3" key="1">
    <citation type="journal article" date="2012" name="J. Bacteriol.">
        <title>Complete genome sequence of Klebsiella oxytoca KCTC 1686, used in production of 2,3-butanediol.</title>
        <authorList>
            <person name="Shin S.H."/>
            <person name="Kim S."/>
            <person name="Kim J.Y."/>
            <person name="Lee S."/>
            <person name="Um Y."/>
            <person name="Oh M.K."/>
            <person name="Kim Y.R."/>
            <person name="Lee J."/>
            <person name="Yang K.S."/>
        </authorList>
    </citation>
    <scope>NUCLEOTIDE SEQUENCE [LARGE SCALE GENOMIC DNA]</scope>
    <source>
        <strain evidence="3">ATCC 8724 / DSM 4798 / JCM 20051 / NBRC 3318 / NRRL B-199 / KCTC 1686</strain>
    </source>
</reference>
<gene>
    <name evidence="2" type="ordered locus">KOX_19185</name>
</gene>
<dbReference type="HOGENOM" id="CLU_146585_1_0_6"/>
<organism evidence="2 3">
    <name type="scientific">Klebsiella michiganensis (strain ATCC 8724 / DSM 4798 / JCM 20051 / NBRC 3318 / NRRL B-199 / KCTC 1686 / BUCSAV 143 / CCM 1901)</name>
    <dbReference type="NCBI Taxonomy" id="1006551"/>
    <lineage>
        <taxon>Bacteria</taxon>
        <taxon>Pseudomonadati</taxon>
        <taxon>Pseudomonadota</taxon>
        <taxon>Gammaproteobacteria</taxon>
        <taxon>Enterobacterales</taxon>
        <taxon>Enterobacteriaceae</taxon>
        <taxon>Klebsiella/Raoultella group</taxon>
        <taxon>Klebsiella</taxon>
    </lineage>
</organism>
<dbReference type="RefSeq" id="WP_004850377.1">
    <property type="nucleotide sequence ID" value="NC_016612.1"/>
</dbReference>
<feature type="chain" id="PRO_5002610766" description="DUF1318 domain-containing protein" evidence="1">
    <location>
        <begin position="22"/>
        <end position="107"/>
    </location>
</feature>
<evidence type="ECO:0000313" key="2">
    <source>
        <dbReference type="EMBL" id="AEX05559.1"/>
    </source>
</evidence>
<dbReference type="Proteomes" id="UP000007843">
    <property type="component" value="Chromosome"/>
</dbReference>
<evidence type="ECO:0000313" key="3">
    <source>
        <dbReference type="Proteomes" id="UP000007843"/>
    </source>
</evidence>
<dbReference type="AlphaFoldDB" id="A0A0H3HAS6"/>
<keyword evidence="1" id="KW-0732">Signal</keyword>
<evidence type="ECO:0000256" key="1">
    <source>
        <dbReference type="SAM" id="SignalP"/>
    </source>
</evidence>
<name>A0A0H3HAS6_KLEM8</name>
<dbReference type="InterPro" id="IPR008309">
    <property type="entry name" value="YdbL"/>
</dbReference>
<dbReference type="PIRSF" id="PIRSF025560">
    <property type="entry name" value="UCP025560"/>
    <property type="match status" value="1"/>
</dbReference>
<sequence length="107" mass="11848">MRIRLVTAALALVLFSAQAQALTLNEARQQGRVGETLNGYLEPLRQDKETLELVKQINAARSDSYQQLADDNNLPVDQVAKMAGQKLVARAQPGEYVKGLNGKWLKK</sequence>
<dbReference type="EMBL" id="CP003218">
    <property type="protein sequence ID" value="AEX05559.1"/>
    <property type="molecule type" value="Genomic_DNA"/>
</dbReference>
<protein>
    <recommendedName>
        <fullName evidence="4">DUF1318 domain-containing protein</fullName>
    </recommendedName>
</protein>
<proteinExistence type="predicted"/>
<dbReference type="KEGG" id="kox:KOX_19185"/>
<dbReference type="PATRIC" id="fig|1006551.4.peg.3837"/>
<feature type="signal peptide" evidence="1">
    <location>
        <begin position="1"/>
        <end position="21"/>
    </location>
</feature>
<accession>A0A0H3HAS6</accession>
<evidence type="ECO:0008006" key="4">
    <source>
        <dbReference type="Google" id="ProtNLM"/>
    </source>
</evidence>